<dbReference type="InterPro" id="IPR014284">
    <property type="entry name" value="RNA_pol_sigma-70_dom"/>
</dbReference>
<evidence type="ECO:0000313" key="10">
    <source>
        <dbReference type="EMBL" id="MDI3417639.1"/>
    </source>
</evidence>
<evidence type="ECO:0000256" key="4">
    <source>
        <dbReference type="ARBA" id="ARBA00023125"/>
    </source>
</evidence>
<keyword evidence="2 6" id="KW-0805">Transcription regulation</keyword>
<evidence type="ECO:0000256" key="5">
    <source>
        <dbReference type="ARBA" id="ARBA00023163"/>
    </source>
</evidence>
<evidence type="ECO:0000313" key="11">
    <source>
        <dbReference type="Proteomes" id="UP001237105"/>
    </source>
</evidence>
<dbReference type="SUPFAM" id="SSF88946">
    <property type="entry name" value="Sigma2 domain of RNA polymerase sigma factors"/>
    <property type="match status" value="1"/>
</dbReference>
<dbReference type="Gene3D" id="1.10.1740.10">
    <property type="match status" value="1"/>
</dbReference>
<comment type="similarity">
    <text evidence="1 6">Belongs to the sigma-70 factor family. ECF subfamily.</text>
</comment>
<accession>A0ABT6SS12</accession>
<dbReference type="EMBL" id="JASCIS010000003">
    <property type="protein sequence ID" value="MDI3417639.1"/>
    <property type="molecule type" value="Genomic_DNA"/>
</dbReference>
<comment type="caution">
    <text evidence="10">The sequence shown here is derived from an EMBL/GenBank/DDBJ whole genome shotgun (WGS) entry which is preliminary data.</text>
</comment>
<dbReference type="InterPro" id="IPR007627">
    <property type="entry name" value="RNA_pol_sigma70_r2"/>
</dbReference>
<reference evidence="10 11" key="1">
    <citation type="submission" date="2023-05" db="EMBL/GenBank/DDBJ databases">
        <title>Draft genome sequence of Streptomyces sp. B-S-A12 isolated from a cave soil in Thailand.</title>
        <authorList>
            <person name="Chamroensaksri N."/>
            <person name="Muangham S."/>
        </authorList>
    </citation>
    <scope>NUCLEOTIDE SEQUENCE [LARGE SCALE GENOMIC DNA]</scope>
    <source>
        <strain evidence="10 11">B-S-A12</strain>
    </source>
</reference>
<organism evidence="10 11">
    <name type="scientific">Streptomyces luteolus</name>
    <dbReference type="NCBI Taxonomy" id="3043615"/>
    <lineage>
        <taxon>Bacteria</taxon>
        <taxon>Bacillati</taxon>
        <taxon>Actinomycetota</taxon>
        <taxon>Actinomycetes</taxon>
        <taxon>Kitasatosporales</taxon>
        <taxon>Streptomycetaceae</taxon>
        <taxon>Streptomyces</taxon>
    </lineage>
</organism>
<dbReference type="InterPro" id="IPR039425">
    <property type="entry name" value="RNA_pol_sigma-70-like"/>
</dbReference>
<gene>
    <name evidence="10" type="ORF">QIT00_03510</name>
</gene>
<evidence type="ECO:0000256" key="1">
    <source>
        <dbReference type="ARBA" id="ARBA00010641"/>
    </source>
</evidence>
<keyword evidence="3 6" id="KW-0731">Sigma factor</keyword>
<dbReference type="PANTHER" id="PTHR43133:SF62">
    <property type="entry name" value="RNA POLYMERASE SIGMA FACTOR SIGZ"/>
    <property type="match status" value="1"/>
</dbReference>
<dbReference type="Pfam" id="PF04542">
    <property type="entry name" value="Sigma70_r2"/>
    <property type="match status" value="1"/>
</dbReference>
<evidence type="ECO:0000259" key="8">
    <source>
        <dbReference type="Pfam" id="PF04542"/>
    </source>
</evidence>
<dbReference type="InterPro" id="IPR000838">
    <property type="entry name" value="RNA_pol_sigma70_ECF_CS"/>
</dbReference>
<evidence type="ECO:0000259" key="9">
    <source>
        <dbReference type="Pfam" id="PF04545"/>
    </source>
</evidence>
<evidence type="ECO:0000256" key="3">
    <source>
        <dbReference type="ARBA" id="ARBA00023082"/>
    </source>
</evidence>
<feature type="region of interest" description="Disordered" evidence="7">
    <location>
        <begin position="1"/>
        <end position="43"/>
    </location>
</feature>
<feature type="compositionally biased region" description="Low complexity" evidence="7">
    <location>
        <begin position="19"/>
        <end position="30"/>
    </location>
</feature>
<evidence type="ECO:0000256" key="7">
    <source>
        <dbReference type="SAM" id="MobiDB-lite"/>
    </source>
</evidence>
<sequence>MTSSRLLNQGRGAAAAKPTDMATGMAKATGTGTGTGAGHVTPASASAEDARILREQAIAASFRAGDEEAFRQLYEQWAGLVHTIARRTLGDSFEAEDVAQQVFIAAWRNRRGYRPVRGTAGSWLVGIARHKIADALTARTRRARLAASVESELAARSPTRDGHLAQQAVDRVAVQHELAQLPPAQRAVLRLAFYSDLPQTQIAACLGMPLGTVKSHARRGMHTLKRRLESSEP</sequence>
<evidence type="ECO:0000256" key="6">
    <source>
        <dbReference type="RuleBase" id="RU000716"/>
    </source>
</evidence>
<dbReference type="InterPro" id="IPR036388">
    <property type="entry name" value="WH-like_DNA-bd_sf"/>
</dbReference>
<feature type="domain" description="RNA polymerase sigma-70 region 4" evidence="9">
    <location>
        <begin position="178"/>
        <end position="225"/>
    </location>
</feature>
<dbReference type="InterPro" id="IPR013325">
    <property type="entry name" value="RNA_pol_sigma_r2"/>
</dbReference>
<name>A0ABT6SS12_9ACTN</name>
<proteinExistence type="inferred from homology"/>
<protein>
    <recommendedName>
        <fullName evidence="6">RNA polymerase sigma factor</fullName>
    </recommendedName>
</protein>
<dbReference type="PANTHER" id="PTHR43133">
    <property type="entry name" value="RNA POLYMERASE ECF-TYPE SIGMA FACTO"/>
    <property type="match status" value="1"/>
</dbReference>
<feature type="domain" description="RNA polymerase sigma-70 region 2" evidence="8">
    <location>
        <begin position="73"/>
        <end position="141"/>
    </location>
</feature>
<dbReference type="SUPFAM" id="SSF88659">
    <property type="entry name" value="Sigma3 and sigma4 domains of RNA polymerase sigma factors"/>
    <property type="match status" value="1"/>
</dbReference>
<dbReference type="Proteomes" id="UP001237105">
    <property type="component" value="Unassembled WGS sequence"/>
</dbReference>
<dbReference type="Pfam" id="PF04545">
    <property type="entry name" value="Sigma70_r4"/>
    <property type="match status" value="1"/>
</dbReference>
<dbReference type="InterPro" id="IPR007630">
    <property type="entry name" value="RNA_pol_sigma70_r4"/>
</dbReference>
<keyword evidence="5 6" id="KW-0804">Transcription</keyword>
<keyword evidence="11" id="KW-1185">Reference proteome</keyword>
<dbReference type="RefSeq" id="WP_282533565.1">
    <property type="nucleotide sequence ID" value="NZ_JASCIS010000003.1"/>
</dbReference>
<dbReference type="InterPro" id="IPR013324">
    <property type="entry name" value="RNA_pol_sigma_r3/r4-like"/>
</dbReference>
<dbReference type="NCBIfam" id="TIGR02937">
    <property type="entry name" value="sigma70-ECF"/>
    <property type="match status" value="1"/>
</dbReference>
<keyword evidence="4 6" id="KW-0238">DNA-binding</keyword>
<dbReference type="Gene3D" id="1.10.10.10">
    <property type="entry name" value="Winged helix-like DNA-binding domain superfamily/Winged helix DNA-binding domain"/>
    <property type="match status" value="1"/>
</dbReference>
<dbReference type="PROSITE" id="PS01063">
    <property type="entry name" value="SIGMA70_ECF"/>
    <property type="match status" value="1"/>
</dbReference>
<dbReference type="CDD" id="cd06171">
    <property type="entry name" value="Sigma70_r4"/>
    <property type="match status" value="1"/>
</dbReference>
<evidence type="ECO:0000256" key="2">
    <source>
        <dbReference type="ARBA" id="ARBA00023015"/>
    </source>
</evidence>